<name>A0A1Y1I5D0_KLENI</name>
<evidence type="ECO:0000313" key="5">
    <source>
        <dbReference type="EMBL" id="GAQ83328.1"/>
    </source>
</evidence>
<dbReference type="PANTHER" id="PTHR31948">
    <property type="entry name" value="ZINC-FINGER HOMEODOMAIN PROTEIN 2"/>
    <property type="match status" value="1"/>
</dbReference>
<evidence type="ECO:0000256" key="1">
    <source>
        <dbReference type="ARBA" id="ARBA00022723"/>
    </source>
</evidence>
<evidence type="ECO:0000256" key="3">
    <source>
        <dbReference type="SAM" id="MobiDB-lite"/>
    </source>
</evidence>
<dbReference type="EMBL" id="DF237093">
    <property type="protein sequence ID" value="GAQ83328.1"/>
    <property type="molecule type" value="Genomic_DNA"/>
</dbReference>
<protein>
    <recommendedName>
        <fullName evidence="4">ZF-HD dimerization-type domain-containing protein</fullName>
    </recommendedName>
</protein>
<evidence type="ECO:0000259" key="4">
    <source>
        <dbReference type="PROSITE" id="PS51523"/>
    </source>
</evidence>
<sequence>MAQLGKCLRNKGASKGVTVYDGCQAFSPKPKNPQRCEACGCHASFHQRLDIDTGVVPGGVAPWIPLVGVNVDEVPIIPRRSQAVGDQSGGERGRKGGRIGQRQTRAEQTAGAVWGGAATAVSTGRLDPSDGATSGGAAGKSRYCRKGDLTIAETAAQLGVTVEPNYPGEGKPKELTIAQIAALRGVKLGAGRHDEDGGKKGKRVPKVKTIAERAGELGLVLPDKVMGAGGGGSALFGRGGFAASVVGRGSEWASVVDLTEGEATRSGAKRRTREELAGPAKKARVGHTWMQSAPGTSGQSPSGRGTTGFEPRGVRRGAGLLLFEVRGAPMQQGEQAGSARKGKWLKESKTRTIGWEEAGTGSASKYTAFGDGIGFARQMLADFLSNKKSCEKDLAFKEVGPENKHLTILRSQLDQRTVSDTLDARSSTKKVIAYLAKDEKERVELSQPLGTIRVVMERPFDCERRPAVTEWLEGRSISTHVAELSYLYTFPQYRNGAVTIPLFAYIYLKILKPAGVNCVLLSVTQTQVERYFFKHLSFLGFEFIENFGTTGSVLAVNLEKAHRNLLI</sequence>
<feature type="region of interest" description="Disordered" evidence="3">
    <location>
        <begin position="263"/>
        <end position="311"/>
    </location>
</feature>
<keyword evidence="1" id="KW-0479">Metal-binding</keyword>
<dbReference type="InterPro" id="IPR006456">
    <property type="entry name" value="ZF_HD_homeobox_Cys/His_dimer"/>
</dbReference>
<reference evidence="5 6" key="1">
    <citation type="journal article" date="2014" name="Nat. Commun.">
        <title>Klebsormidium flaccidum genome reveals primary factors for plant terrestrial adaptation.</title>
        <authorList>
            <person name="Hori K."/>
            <person name="Maruyama F."/>
            <person name="Fujisawa T."/>
            <person name="Togashi T."/>
            <person name="Yamamoto N."/>
            <person name="Seo M."/>
            <person name="Sato S."/>
            <person name="Yamada T."/>
            <person name="Mori H."/>
            <person name="Tajima N."/>
            <person name="Moriyama T."/>
            <person name="Ikeuchi M."/>
            <person name="Watanabe M."/>
            <person name="Wada H."/>
            <person name="Kobayashi K."/>
            <person name="Saito M."/>
            <person name="Masuda T."/>
            <person name="Sasaki-Sekimoto Y."/>
            <person name="Mashiguchi K."/>
            <person name="Awai K."/>
            <person name="Shimojima M."/>
            <person name="Masuda S."/>
            <person name="Iwai M."/>
            <person name="Nobusawa T."/>
            <person name="Narise T."/>
            <person name="Kondo S."/>
            <person name="Saito H."/>
            <person name="Sato R."/>
            <person name="Murakawa M."/>
            <person name="Ihara Y."/>
            <person name="Oshima-Yamada Y."/>
            <person name="Ohtaka K."/>
            <person name="Satoh M."/>
            <person name="Sonobe K."/>
            <person name="Ishii M."/>
            <person name="Ohtani R."/>
            <person name="Kanamori-Sato M."/>
            <person name="Honoki R."/>
            <person name="Miyazaki D."/>
            <person name="Mochizuki H."/>
            <person name="Umetsu J."/>
            <person name="Higashi K."/>
            <person name="Shibata D."/>
            <person name="Kamiya Y."/>
            <person name="Sato N."/>
            <person name="Nakamura Y."/>
            <person name="Tabata S."/>
            <person name="Ida S."/>
            <person name="Kurokawa K."/>
            <person name="Ohta H."/>
        </authorList>
    </citation>
    <scope>NUCLEOTIDE SEQUENCE [LARGE SCALE GENOMIC DNA]</scope>
    <source>
        <strain evidence="5 6">NIES-2285</strain>
    </source>
</reference>
<dbReference type="Proteomes" id="UP000054558">
    <property type="component" value="Unassembled WGS sequence"/>
</dbReference>
<dbReference type="AlphaFoldDB" id="A0A1Y1I5D0"/>
<gene>
    <name evidence="5" type="ORF">KFL_001440160</name>
</gene>
<keyword evidence="2" id="KW-0862">Zinc</keyword>
<accession>A0A1Y1I5D0</accession>
<keyword evidence="6" id="KW-1185">Reference proteome</keyword>
<evidence type="ECO:0000313" key="6">
    <source>
        <dbReference type="Proteomes" id="UP000054558"/>
    </source>
</evidence>
<dbReference type="PROSITE" id="PS51523">
    <property type="entry name" value="ZF_HD_DIMER"/>
    <property type="match status" value="1"/>
</dbReference>
<dbReference type="Pfam" id="PF04770">
    <property type="entry name" value="ZF-HD_dimer"/>
    <property type="match status" value="1"/>
</dbReference>
<proteinExistence type="predicted"/>
<dbReference type="PANTHER" id="PTHR31948:SF140">
    <property type="entry name" value="ZINC-FINGER HOMEODOMAIN PROTEIN 2"/>
    <property type="match status" value="1"/>
</dbReference>
<dbReference type="GO" id="GO:0046872">
    <property type="term" value="F:metal ion binding"/>
    <property type="evidence" value="ECO:0007669"/>
    <property type="project" value="UniProtKB-KW"/>
</dbReference>
<feature type="region of interest" description="Disordered" evidence="3">
    <location>
        <begin position="121"/>
        <end position="140"/>
    </location>
</feature>
<dbReference type="OrthoDB" id="682018at2759"/>
<evidence type="ECO:0000256" key="2">
    <source>
        <dbReference type="ARBA" id="ARBA00022833"/>
    </source>
</evidence>
<feature type="region of interest" description="Disordered" evidence="3">
    <location>
        <begin position="81"/>
        <end position="115"/>
    </location>
</feature>
<organism evidence="5 6">
    <name type="scientific">Klebsormidium nitens</name>
    <name type="common">Green alga</name>
    <name type="synonym">Ulothrix nitens</name>
    <dbReference type="NCBI Taxonomy" id="105231"/>
    <lineage>
        <taxon>Eukaryota</taxon>
        <taxon>Viridiplantae</taxon>
        <taxon>Streptophyta</taxon>
        <taxon>Klebsormidiophyceae</taxon>
        <taxon>Klebsormidiales</taxon>
        <taxon>Klebsormidiaceae</taxon>
        <taxon>Klebsormidium</taxon>
    </lineage>
</organism>
<feature type="compositionally biased region" description="Polar residues" evidence="3">
    <location>
        <begin position="289"/>
        <end position="304"/>
    </location>
</feature>
<feature type="domain" description="ZF-HD dimerization-type" evidence="4">
    <location>
        <begin position="4"/>
        <end position="49"/>
    </location>
</feature>